<dbReference type="GO" id="GO:0006139">
    <property type="term" value="P:nucleobase-containing compound metabolic process"/>
    <property type="evidence" value="ECO:0007669"/>
    <property type="project" value="InterPro"/>
</dbReference>
<gene>
    <name evidence="5" type="ORF">SS50377_14315</name>
    <name evidence="7" type="ORF">SS50377_22094</name>
</gene>
<organism evidence="5">
    <name type="scientific">Spironucleus salmonicida</name>
    <dbReference type="NCBI Taxonomy" id="348837"/>
    <lineage>
        <taxon>Eukaryota</taxon>
        <taxon>Metamonada</taxon>
        <taxon>Diplomonadida</taxon>
        <taxon>Hexamitidae</taxon>
        <taxon>Hexamitinae</taxon>
        <taxon>Spironucleus</taxon>
    </lineage>
</organism>
<dbReference type="Proteomes" id="UP000018208">
    <property type="component" value="Unassembled WGS sequence"/>
</dbReference>
<dbReference type="EMBL" id="KI546089">
    <property type="protein sequence ID" value="EST45744.1"/>
    <property type="molecule type" value="Genomic_DNA"/>
</dbReference>
<reference evidence="7" key="3">
    <citation type="submission" date="2020-12" db="EMBL/GenBank/DDBJ databases">
        <title>New Spironucleus salmonicida genome in near-complete chromosomes.</title>
        <authorList>
            <person name="Xu F."/>
            <person name="Kurt Z."/>
            <person name="Jimenez-Gonzalez A."/>
            <person name="Astvaldsson A."/>
            <person name="Andersson J.O."/>
            <person name="Svard S.G."/>
        </authorList>
    </citation>
    <scope>NUCLEOTIDE SEQUENCE</scope>
    <source>
        <strain evidence="7">ATCC 50377</strain>
    </source>
</reference>
<dbReference type="CDD" id="cd01428">
    <property type="entry name" value="ADK"/>
    <property type="match status" value="1"/>
</dbReference>
<dbReference type="EMBL" id="JX549107">
    <property type="protein sequence ID" value="AFV80082.1"/>
    <property type="molecule type" value="Genomic_DNA"/>
</dbReference>
<dbReference type="Pfam" id="PF00406">
    <property type="entry name" value="ADK"/>
    <property type="match status" value="1"/>
</dbReference>
<dbReference type="GO" id="GO:0019205">
    <property type="term" value="F:nucleobase-containing compound kinase activity"/>
    <property type="evidence" value="ECO:0007669"/>
    <property type="project" value="InterPro"/>
</dbReference>
<dbReference type="SUPFAM" id="SSF52540">
    <property type="entry name" value="P-loop containing nucleoside triphosphate hydrolases"/>
    <property type="match status" value="1"/>
</dbReference>
<evidence type="ECO:0000313" key="6">
    <source>
        <dbReference type="EMBL" id="EST45744.1"/>
    </source>
</evidence>
<evidence type="ECO:0000256" key="3">
    <source>
        <dbReference type="ARBA" id="ARBA00022777"/>
    </source>
</evidence>
<dbReference type="PRINTS" id="PR00094">
    <property type="entry name" value="ADENYLTKNASE"/>
</dbReference>
<evidence type="ECO:0000313" key="8">
    <source>
        <dbReference type="Proteomes" id="UP000018208"/>
    </source>
</evidence>
<dbReference type="PANTHER" id="PTHR23359">
    <property type="entry name" value="NUCLEOTIDE KINASE"/>
    <property type="match status" value="1"/>
</dbReference>
<evidence type="ECO:0000313" key="5">
    <source>
        <dbReference type="EMBL" id="AFV80082.1"/>
    </source>
</evidence>
<accession>K7R1J3</accession>
<evidence type="ECO:0000256" key="2">
    <source>
        <dbReference type="ARBA" id="ARBA00022741"/>
    </source>
</evidence>
<dbReference type="InterPro" id="IPR000850">
    <property type="entry name" value="Adenylat/UMP-CMP_kin"/>
</dbReference>
<dbReference type="PROSITE" id="PS00113">
    <property type="entry name" value="ADENYLATE_KINASE"/>
    <property type="match status" value="1"/>
</dbReference>
<keyword evidence="1 4" id="KW-0808">Transferase</keyword>
<comment type="similarity">
    <text evidence="4">Belongs to the adenylate kinase family.</text>
</comment>
<proteinExistence type="inferred from homology"/>
<protein>
    <submittedName>
        <fullName evidence="5 6">Adenylate kinase 4</fullName>
    </submittedName>
</protein>
<dbReference type="EMBL" id="AUWU02000002">
    <property type="protein sequence ID" value="KAH0576530.1"/>
    <property type="molecule type" value="Genomic_DNA"/>
</dbReference>
<dbReference type="GO" id="GO:0005524">
    <property type="term" value="F:ATP binding"/>
    <property type="evidence" value="ECO:0007669"/>
    <property type="project" value="InterPro"/>
</dbReference>
<dbReference type="AlphaFoldDB" id="K7R1J3"/>
<dbReference type="HAMAP" id="MF_00235">
    <property type="entry name" value="Adenylate_kinase_Adk"/>
    <property type="match status" value="1"/>
</dbReference>
<dbReference type="VEuPathDB" id="GiardiaDB:SS50377_22094"/>
<name>K7R1J3_9EUKA</name>
<evidence type="ECO:0000313" key="7">
    <source>
        <dbReference type="EMBL" id="KAH0576530.1"/>
    </source>
</evidence>
<keyword evidence="8" id="KW-1185">Reference proteome</keyword>
<dbReference type="InterPro" id="IPR033690">
    <property type="entry name" value="Adenylat_kinase_CS"/>
</dbReference>
<keyword evidence="2" id="KW-0547">Nucleotide-binding</keyword>
<dbReference type="Gene3D" id="3.40.50.300">
    <property type="entry name" value="P-loop containing nucleotide triphosphate hydrolases"/>
    <property type="match status" value="1"/>
</dbReference>
<reference evidence="6 7" key="2">
    <citation type="journal article" date="2014" name="PLoS Genet.">
        <title>The Genome of Spironucleus salmonicida Highlights a Fish Pathogen Adapted to Fluctuating Environments.</title>
        <authorList>
            <person name="Xu F."/>
            <person name="Jerlstrom-Hultqvist J."/>
            <person name="Einarsson E."/>
            <person name="Astvaldsson A."/>
            <person name="Svard S.G."/>
            <person name="Andersson J.O."/>
        </authorList>
    </citation>
    <scope>NUCLEOTIDE SEQUENCE</scope>
    <source>
        <strain evidence="7">ATCC 50377</strain>
    </source>
</reference>
<dbReference type="OrthoDB" id="442176at2759"/>
<reference evidence="5" key="1">
    <citation type="journal article" date="2013" name="Nat. Commun.">
        <title>Hydrogenosomes in the diplomonad Spironucleus salmonicida.</title>
        <authorList>
            <person name="Jerlstrom-Hultqvist J."/>
            <person name="Einarsson E."/>
            <person name="Xu F."/>
            <person name="Hjort K."/>
            <person name="Ek B."/>
            <person name="Steinhauf D."/>
            <person name="Hultenby K."/>
            <person name="Bergquist J."/>
            <person name="Andersson J.O."/>
            <person name="Svard S.G."/>
        </authorList>
    </citation>
    <scope>NUCLEOTIDE SEQUENCE</scope>
    <source>
        <strain evidence="5">ATCC 50377</strain>
    </source>
</reference>
<evidence type="ECO:0000256" key="1">
    <source>
        <dbReference type="ARBA" id="ARBA00022679"/>
    </source>
</evidence>
<sequence length="188" mass="21223">MRPIFFILGKPGSGKGTVCEKISDHFQLKHLSAGDLLRAEQKRDQSPHKDLILNYIASGKIVPADITVTLLKNAMNEDSISKGFLIDGFPREMPQFKCFAEQLPVTNVQLIELLCNDDKCYERIKGRGQGRIDDNDATCKIRIDNYNSETTKVVQLFEQESKLIRIDGNGNKDLVLKQTVELLTPFLK</sequence>
<keyword evidence="3 4" id="KW-0418">Kinase</keyword>
<evidence type="ECO:0000256" key="4">
    <source>
        <dbReference type="RuleBase" id="RU003330"/>
    </source>
</evidence>
<dbReference type="InterPro" id="IPR027417">
    <property type="entry name" value="P-loop_NTPase"/>
</dbReference>